<reference evidence="3 4" key="1">
    <citation type="submission" date="2017-05" db="EMBL/GenBank/DDBJ databases">
        <authorList>
            <person name="Song R."/>
            <person name="Chenine A.L."/>
            <person name="Ruprecht R.M."/>
        </authorList>
    </citation>
    <scope>NUCLEOTIDE SEQUENCE [LARGE SCALE GENOMIC DNA]</scope>
    <source>
        <strain evidence="3">SW32</strain>
    </source>
</reference>
<organism evidence="3 4">
    <name type="scientific">Kushneria marisflavi</name>
    <dbReference type="NCBI Taxonomy" id="157779"/>
    <lineage>
        <taxon>Bacteria</taxon>
        <taxon>Pseudomonadati</taxon>
        <taxon>Pseudomonadota</taxon>
        <taxon>Gammaproteobacteria</taxon>
        <taxon>Oceanospirillales</taxon>
        <taxon>Halomonadaceae</taxon>
        <taxon>Kushneria</taxon>
    </lineage>
</organism>
<gene>
    <name evidence="3" type="ORF">B9H00_02520</name>
</gene>
<feature type="region of interest" description="Disordered" evidence="1">
    <location>
        <begin position="379"/>
        <end position="416"/>
    </location>
</feature>
<dbReference type="PANTHER" id="PTHR30441:SF8">
    <property type="entry name" value="DUF748 DOMAIN-CONTAINING PROTEIN"/>
    <property type="match status" value="1"/>
</dbReference>
<accession>A0A240ULU0</accession>
<feature type="compositionally biased region" description="Polar residues" evidence="1">
    <location>
        <begin position="379"/>
        <end position="396"/>
    </location>
</feature>
<sequence>MAVLQCACARITCAQAPSRGRKAVLTCYPHDHRGIKAPLTCGHPFMPGRRFFKDSGVQVMAIGHRKGWSITAGIAVLVVGGIYFAGPWALKSWAVDSLGKATGRPVTIEHLSFNPFTATASLRQLNIGAGDSPVIHVDEGEATLAWRTLWESGIHVERIDLEGPRLHLVQTPEEGLNITQLGGSGDSGKSTALIIDSIKAQHGEIDWVNQTQSPPVQLAVTDLALTLEGYDSRSSSPMHGEATGTLNGGQLHADGRFGLSPLTGDLQVRGQEIGLKLINPWLSQLSRVQIDQGTLNAHGKLAFGEAEQGKVQWQGDLETNSVSVLDGRQRLFFSVDKARLEGMDLLTGDHLSADQLSMSGSKMMAIIDEEGAFNLTTSLGLQSEGGSKQENQSQHGASAKENESSEGESRNEPQQEGGMALALGHMEVSNGAFDFEDRNMSPRVTLSVSSLEGTMQDFDTRRDKSASYSFKGFESQQTPVTIEGKFNASAPSGVMHLMVDRLPLERFAPYIQRFGGYRIEQGTADLDLRYQLRNGQLDANNHVVLRQLDLGEEVSNGDTSLPLKTLIGVLQGGDGVINLDIPIDASVEGSGVDVSKVVWQVIGEAMENMVTSPIDTLDAMINGGDDDTKDKDSGGYEEGPLSRVVTKPSDD</sequence>
<dbReference type="AlphaFoldDB" id="A0A240ULU0"/>
<dbReference type="InterPro" id="IPR052894">
    <property type="entry name" value="AsmA-related"/>
</dbReference>
<dbReference type="Pfam" id="PF05359">
    <property type="entry name" value="DUF748"/>
    <property type="match status" value="1"/>
</dbReference>
<feature type="region of interest" description="Disordered" evidence="1">
    <location>
        <begin position="617"/>
        <end position="651"/>
    </location>
</feature>
<proteinExistence type="predicted"/>
<protein>
    <submittedName>
        <fullName evidence="3">Uncharacterized protein</fullName>
    </submittedName>
</protein>
<keyword evidence="4" id="KW-1185">Reference proteome</keyword>
<dbReference type="OrthoDB" id="9757969at2"/>
<dbReference type="GO" id="GO:0090313">
    <property type="term" value="P:regulation of protein targeting to membrane"/>
    <property type="evidence" value="ECO:0007669"/>
    <property type="project" value="TreeGrafter"/>
</dbReference>
<dbReference type="InterPro" id="IPR008023">
    <property type="entry name" value="DUF748"/>
</dbReference>
<name>A0A240ULU0_9GAMM</name>
<dbReference type="KEGG" id="kma:B9H00_02520"/>
<dbReference type="Proteomes" id="UP000194457">
    <property type="component" value="Chromosome"/>
</dbReference>
<evidence type="ECO:0000313" key="4">
    <source>
        <dbReference type="Proteomes" id="UP000194457"/>
    </source>
</evidence>
<evidence type="ECO:0000256" key="1">
    <source>
        <dbReference type="SAM" id="MobiDB-lite"/>
    </source>
</evidence>
<evidence type="ECO:0000256" key="2">
    <source>
        <dbReference type="SAM" id="Phobius"/>
    </source>
</evidence>
<evidence type="ECO:0000313" key="3">
    <source>
        <dbReference type="EMBL" id="ART62085.1"/>
    </source>
</evidence>
<keyword evidence="2" id="KW-0472">Membrane</keyword>
<dbReference type="GO" id="GO:0005886">
    <property type="term" value="C:plasma membrane"/>
    <property type="evidence" value="ECO:0007669"/>
    <property type="project" value="TreeGrafter"/>
</dbReference>
<dbReference type="PANTHER" id="PTHR30441">
    <property type="entry name" value="DUF748 DOMAIN-CONTAINING PROTEIN"/>
    <property type="match status" value="1"/>
</dbReference>
<feature type="compositionally biased region" description="Basic and acidic residues" evidence="1">
    <location>
        <begin position="398"/>
        <end position="413"/>
    </location>
</feature>
<keyword evidence="2" id="KW-0812">Transmembrane</keyword>
<feature type="transmembrane region" description="Helical" evidence="2">
    <location>
        <begin position="68"/>
        <end position="90"/>
    </location>
</feature>
<dbReference type="EMBL" id="CP021358">
    <property type="protein sequence ID" value="ART62085.1"/>
    <property type="molecule type" value="Genomic_DNA"/>
</dbReference>
<keyword evidence="2" id="KW-1133">Transmembrane helix</keyword>